<evidence type="ECO:0000313" key="2">
    <source>
        <dbReference type="Proteomes" id="UP000827799"/>
    </source>
</evidence>
<protein>
    <submittedName>
        <fullName evidence="1">Uncharacterized protein</fullName>
    </submittedName>
</protein>
<dbReference type="GeneID" id="75692027"/>
<dbReference type="Proteomes" id="UP000827799">
    <property type="component" value="Segment"/>
</dbReference>
<name>A0AAE7S0T5_9CAUD</name>
<accession>A0AAE7S0T5</accession>
<sequence>MEKKDDGLDIFREMKDALGVGKHFEDEVIDAFEKSLDIMEESDSKFKGVKEAYTNTLIEIMKAPQEAQGLILIALMHKCLHVDEVPQIIEQEKEFMTMYTLDKLSKSDNPIAKLTMIALKAGSGKE</sequence>
<keyword evidence="2" id="KW-1185">Reference proteome</keyword>
<gene>
    <name evidence="1" type="primary">gp_22732</name>
</gene>
<dbReference type="KEGG" id="vg:75692027"/>
<dbReference type="EMBL" id="MZ130485">
    <property type="protein sequence ID" value="QWM90067.1"/>
    <property type="molecule type" value="Genomic_DNA"/>
</dbReference>
<organism evidence="1 2">
    <name type="scientific">uncultured phage cr18_1</name>
    <dbReference type="NCBI Taxonomy" id="2986407"/>
    <lineage>
        <taxon>Viruses</taxon>
        <taxon>Duplodnaviria</taxon>
        <taxon>Heunggongvirae</taxon>
        <taxon>Uroviricota</taxon>
        <taxon>Caudoviricetes</taxon>
        <taxon>Crassvirales</taxon>
        <taxon>Steigviridae</taxon>
        <taxon>Asinivirinae</taxon>
        <taxon>Lebriduvirus</taxon>
        <taxon>Lebriduvirus gastrointestinalis</taxon>
    </lineage>
</organism>
<evidence type="ECO:0000313" key="1">
    <source>
        <dbReference type="EMBL" id="QWM90067.1"/>
    </source>
</evidence>
<proteinExistence type="predicted"/>
<dbReference type="RefSeq" id="YP_010359639.1">
    <property type="nucleotide sequence ID" value="NC_062775.1"/>
</dbReference>
<reference evidence="1 2" key="1">
    <citation type="submission" date="2021-04" db="EMBL/GenBank/DDBJ databases">
        <authorList>
            <person name="Shkoporov A.N."/>
            <person name="Stockdale S.R."/>
            <person name="Guerin E."/>
            <person name="Ross R.P."/>
            <person name="Hill C."/>
        </authorList>
    </citation>
    <scope>NUCLEOTIDE SEQUENCE [LARGE SCALE GENOMIC DNA]</scope>
    <source>
        <strain evidence="2">cr18_1</strain>
    </source>
</reference>